<evidence type="ECO:0000313" key="3">
    <source>
        <dbReference type="Proteomes" id="UP001054945"/>
    </source>
</evidence>
<dbReference type="AlphaFoldDB" id="A0AAV4S7A1"/>
<accession>A0AAV4S7A1</accession>
<reference evidence="2 3" key="1">
    <citation type="submission" date="2021-06" db="EMBL/GenBank/DDBJ databases">
        <title>Caerostris extrusa draft genome.</title>
        <authorList>
            <person name="Kono N."/>
            <person name="Arakawa K."/>
        </authorList>
    </citation>
    <scope>NUCLEOTIDE SEQUENCE [LARGE SCALE GENOMIC DNA]</scope>
</reference>
<protein>
    <submittedName>
        <fullName evidence="2">Uncharacterized protein</fullName>
    </submittedName>
</protein>
<proteinExistence type="predicted"/>
<name>A0AAV4S7A1_CAEEX</name>
<feature type="region of interest" description="Disordered" evidence="1">
    <location>
        <begin position="40"/>
        <end position="62"/>
    </location>
</feature>
<comment type="caution">
    <text evidence="2">The sequence shown here is derived from an EMBL/GenBank/DDBJ whole genome shotgun (WGS) entry which is preliminary data.</text>
</comment>
<gene>
    <name evidence="2" type="ORF">CEXT_421411</name>
</gene>
<dbReference type="EMBL" id="BPLR01009008">
    <property type="protein sequence ID" value="GIY28956.1"/>
    <property type="molecule type" value="Genomic_DNA"/>
</dbReference>
<organism evidence="2 3">
    <name type="scientific">Caerostris extrusa</name>
    <name type="common">Bark spider</name>
    <name type="synonym">Caerostris bankana</name>
    <dbReference type="NCBI Taxonomy" id="172846"/>
    <lineage>
        <taxon>Eukaryota</taxon>
        <taxon>Metazoa</taxon>
        <taxon>Ecdysozoa</taxon>
        <taxon>Arthropoda</taxon>
        <taxon>Chelicerata</taxon>
        <taxon>Arachnida</taxon>
        <taxon>Araneae</taxon>
        <taxon>Araneomorphae</taxon>
        <taxon>Entelegynae</taxon>
        <taxon>Araneoidea</taxon>
        <taxon>Araneidae</taxon>
        <taxon>Caerostris</taxon>
    </lineage>
</organism>
<sequence length="121" mass="14023">MSRRFSPTTNPIPFPYFQPSVAEEKVQLLCVATWKEIYTSHGSSTAPEPKPDLRSRVSGRKAWKRPSVAEEKGRLLCAVTWKEIFTHLHTEARQHQNRNQILRSRVSGRKAWKRVRGCHSK</sequence>
<dbReference type="Proteomes" id="UP001054945">
    <property type="component" value="Unassembled WGS sequence"/>
</dbReference>
<keyword evidence="3" id="KW-1185">Reference proteome</keyword>
<evidence type="ECO:0000256" key="1">
    <source>
        <dbReference type="SAM" id="MobiDB-lite"/>
    </source>
</evidence>
<evidence type="ECO:0000313" key="2">
    <source>
        <dbReference type="EMBL" id="GIY28956.1"/>
    </source>
</evidence>